<organism evidence="5 6">
    <name type="scientific">Oligosphaera ethanolica</name>
    <dbReference type="NCBI Taxonomy" id="760260"/>
    <lineage>
        <taxon>Bacteria</taxon>
        <taxon>Pseudomonadati</taxon>
        <taxon>Lentisphaerota</taxon>
        <taxon>Oligosphaeria</taxon>
        <taxon>Oligosphaerales</taxon>
        <taxon>Oligosphaeraceae</taxon>
        <taxon>Oligosphaera</taxon>
    </lineage>
</organism>
<evidence type="ECO:0000256" key="2">
    <source>
        <dbReference type="SAM" id="MobiDB-lite"/>
    </source>
</evidence>
<keyword evidence="6" id="KW-1185">Reference proteome</keyword>
<dbReference type="Pfam" id="PF03968">
    <property type="entry name" value="LptD_N"/>
    <property type="match status" value="1"/>
</dbReference>
<feature type="signal peptide" evidence="3">
    <location>
        <begin position="1"/>
        <end position="29"/>
    </location>
</feature>
<protein>
    <submittedName>
        <fullName evidence="5">Lipopolysaccharide transport protein LptA</fullName>
    </submittedName>
</protein>
<evidence type="ECO:0000256" key="1">
    <source>
        <dbReference type="ARBA" id="ARBA00022729"/>
    </source>
</evidence>
<dbReference type="PANTHER" id="PTHR36504">
    <property type="entry name" value="LIPOPOLYSACCHARIDE EXPORT SYSTEM PROTEIN LPTA"/>
    <property type="match status" value="1"/>
</dbReference>
<dbReference type="RefSeq" id="WP_307262552.1">
    <property type="nucleotide sequence ID" value="NZ_JAUSVL010000001.1"/>
</dbReference>
<comment type="caution">
    <text evidence="5">The sequence shown here is derived from an EMBL/GenBank/DDBJ whole genome shotgun (WGS) entry which is preliminary data.</text>
</comment>
<feature type="domain" description="Organic solvent tolerance-like N-terminal" evidence="4">
    <location>
        <begin position="67"/>
        <end position="172"/>
    </location>
</feature>
<feature type="chain" id="PRO_5042218356" evidence="3">
    <location>
        <begin position="30"/>
        <end position="234"/>
    </location>
</feature>
<dbReference type="Proteomes" id="UP001238163">
    <property type="component" value="Unassembled WGS sequence"/>
</dbReference>
<feature type="compositionally biased region" description="Basic and acidic residues" evidence="2">
    <location>
        <begin position="188"/>
        <end position="212"/>
    </location>
</feature>
<accession>A0AAE3VI67</accession>
<sequence>MNRMTSLIGRRGWSEALCLLCLLAVTCSAADEAGNTVATPAPPPPVASAETVAPADVVAAETDEISISADRMEMHLDGHTAELSGNVLIEDKTMKLSAEKMMVYLDDDNKLQRVDASGNVTVRKLDGSESATGDTGTYDTKEDVIVLDGNCVILQGKNAIRGSRAIYSRKDQVIKLERATLTIQMKKGSGDDGKLGGLLDGKDKDDAKEEKSAPAGNQPVAPGTNKDEKGATAP</sequence>
<feature type="compositionally biased region" description="Basic and acidic residues" evidence="2">
    <location>
        <begin position="225"/>
        <end position="234"/>
    </location>
</feature>
<dbReference type="Gene3D" id="2.60.450.10">
    <property type="entry name" value="Lipopolysaccharide (LPS) transport protein A like domain"/>
    <property type="match status" value="1"/>
</dbReference>
<dbReference type="GO" id="GO:0017089">
    <property type="term" value="F:glycolipid transfer activity"/>
    <property type="evidence" value="ECO:0007669"/>
    <property type="project" value="TreeGrafter"/>
</dbReference>
<evidence type="ECO:0000313" key="6">
    <source>
        <dbReference type="Proteomes" id="UP001238163"/>
    </source>
</evidence>
<name>A0AAE3VI67_9BACT</name>
<dbReference type="EMBL" id="JAUSVL010000001">
    <property type="protein sequence ID" value="MDQ0290738.1"/>
    <property type="molecule type" value="Genomic_DNA"/>
</dbReference>
<dbReference type="InterPro" id="IPR005653">
    <property type="entry name" value="OstA-like_N"/>
</dbReference>
<evidence type="ECO:0000259" key="4">
    <source>
        <dbReference type="Pfam" id="PF03968"/>
    </source>
</evidence>
<proteinExistence type="predicted"/>
<reference evidence="5" key="1">
    <citation type="submission" date="2023-07" db="EMBL/GenBank/DDBJ databases">
        <title>Genomic Encyclopedia of Type Strains, Phase IV (KMG-IV): sequencing the most valuable type-strain genomes for metagenomic binning, comparative biology and taxonomic classification.</title>
        <authorList>
            <person name="Goeker M."/>
        </authorList>
    </citation>
    <scope>NUCLEOTIDE SEQUENCE</scope>
    <source>
        <strain evidence="5">DSM 24202</strain>
    </source>
</reference>
<gene>
    <name evidence="5" type="ORF">J3R75_002845</name>
</gene>
<evidence type="ECO:0000256" key="3">
    <source>
        <dbReference type="SAM" id="SignalP"/>
    </source>
</evidence>
<dbReference type="GO" id="GO:0030288">
    <property type="term" value="C:outer membrane-bounded periplasmic space"/>
    <property type="evidence" value="ECO:0007669"/>
    <property type="project" value="TreeGrafter"/>
</dbReference>
<dbReference type="AlphaFoldDB" id="A0AAE3VI67"/>
<dbReference type="PANTHER" id="PTHR36504:SF1">
    <property type="entry name" value="LIPOPOLYSACCHARIDE EXPORT SYSTEM PROTEIN LPTA"/>
    <property type="match status" value="1"/>
</dbReference>
<evidence type="ECO:0000313" key="5">
    <source>
        <dbReference type="EMBL" id="MDQ0290738.1"/>
    </source>
</evidence>
<dbReference type="InterPro" id="IPR052037">
    <property type="entry name" value="LPS_export_LptA"/>
</dbReference>
<dbReference type="GO" id="GO:0015920">
    <property type="term" value="P:lipopolysaccharide transport"/>
    <property type="evidence" value="ECO:0007669"/>
    <property type="project" value="TreeGrafter"/>
</dbReference>
<keyword evidence="1 3" id="KW-0732">Signal</keyword>
<dbReference type="GO" id="GO:0009279">
    <property type="term" value="C:cell outer membrane"/>
    <property type="evidence" value="ECO:0007669"/>
    <property type="project" value="TreeGrafter"/>
</dbReference>
<feature type="region of interest" description="Disordered" evidence="2">
    <location>
        <begin position="186"/>
        <end position="234"/>
    </location>
</feature>